<dbReference type="InterPro" id="IPR029063">
    <property type="entry name" value="SAM-dependent_MTases_sf"/>
</dbReference>
<accession>A0A437PMG3</accession>
<dbReference type="PANTHER" id="PTHR47739:SF1">
    <property type="entry name" value="TRNA1(VAL) (ADENINE(37)-N6)-METHYLTRANSFERASE"/>
    <property type="match status" value="1"/>
</dbReference>
<protein>
    <submittedName>
        <fullName evidence="4">Methyltransferase domain-containing protein</fullName>
    </submittedName>
</protein>
<feature type="domain" description="Methyltransferase small" evidence="3">
    <location>
        <begin position="35"/>
        <end position="121"/>
    </location>
</feature>
<dbReference type="OrthoDB" id="5383291at2"/>
<dbReference type="GO" id="GO:0032259">
    <property type="term" value="P:methylation"/>
    <property type="evidence" value="ECO:0007669"/>
    <property type="project" value="UniProtKB-KW"/>
</dbReference>
<dbReference type="InterPro" id="IPR007848">
    <property type="entry name" value="Small_mtfrase_dom"/>
</dbReference>
<dbReference type="RefSeq" id="WP_127805067.1">
    <property type="nucleotide sequence ID" value="NZ_SACY01000005.1"/>
</dbReference>
<dbReference type="PROSITE" id="PS00092">
    <property type="entry name" value="N6_MTASE"/>
    <property type="match status" value="1"/>
</dbReference>
<dbReference type="Gene3D" id="3.40.50.150">
    <property type="entry name" value="Vaccinia Virus protein VP39"/>
    <property type="match status" value="1"/>
</dbReference>
<dbReference type="SUPFAM" id="SSF53335">
    <property type="entry name" value="S-adenosyl-L-methionine-dependent methyltransferases"/>
    <property type="match status" value="1"/>
</dbReference>
<keyword evidence="2" id="KW-0949">S-adenosyl-L-methionine</keyword>
<dbReference type="Pfam" id="PF05175">
    <property type="entry name" value="MTS"/>
    <property type="match status" value="1"/>
</dbReference>
<keyword evidence="1 4" id="KW-0489">Methyltransferase</keyword>
<organism evidence="4 5">
    <name type="scientific">Sandaracinomonas limnophila</name>
    <dbReference type="NCBI Taxonomy" id="1862386"/>
    <lineage>
        <taxon>Bacteria</taxon>
        <taxon>Pseudomonadati</taxon>
        <taxon>Bacteroidota</taxon>
        <taxon>Cytophagia</taxon>
        <taxon>Cytophagales</taxon>
        <taxon>Flectobacillaceae</taxon>
        <taxon>Sandaracinomonas</taxon>
    </lineage>
</organism>
<gene>
    <name evidence="4" type="ORF">EOJ36_10345</name>
</gene>
<dbReference type="PANTHER" id="PTHR47739">
    <property type="entry name" value="TRNA1(VAL) (ADENINE(37)-N6)-METHYLTRANSFERASE"/>
    <property type="match status" value="1"/>
</dbReference>
<dbReference type="InterPro" id="IPR050210">
    <property type="entry name" value="tRNA_Adenine-N(6)_MTase"/>
</dbReference>
<comment type="caution">
    <text evidence="4">The sequence shown here is derived from an EMBL/GenBank/DDBJ whole genome shotgun (WGS) entry which is preliminary data.</text>
</comment>
<dbReference type="GO" id="GO:0003676">
    <property type="term" value="F:nucleic acid binding"/>
    <property type="evidence" value="ECO:0007669"/>
    <property type="project" value="InterPro"/>
</dbReference>
<sequence>MAESRSTFHFKGFSLEHGDPGLKIGTEACIFGAYLAKWAHGNMLEIGTGSGVLAAMVAQFHSQETIDTVEIFPEVAQLARKNFEELPFKQNIYLIEGDIKDYKTETKYDFIFSNPPFFINHLSNSSKSKQTAMHSDELSPEQLLEAIFMHSKPDFDFAVLYPPDVMDEVVKSTSCNPCGCNQFGCNHSDYQKISCKERIEIIPNENGKVLREIALFSTEQSETKHSKLVIKNTFNEYTPEFIELLQPYYIIFP</sequence>
<evidence type="ECO:0000313" key="5">
    <source>
        <dbReference type="Proteomes" id="UP000282832"/>
    </source>
</evidence>
<keyword evidence="5" id="KW-1185">Reference proteome</keyword>
<proteinExistence type="predicted"/>
<evidence type="ECO:0000256" key="2">
    <source>
        <dbReference type="ARBA" id="ARBA00022691"/>
    </source>
</evidence>
<dbReference type="GO" id="GO:0008757">
    <property type="term" value="F:S-adenosylmethionine-dependent methyltransferase activity"/>
    <property type="evidence" value="ECO:0007669"/>
    <property type="project" value="UniProtKB-ARBA"/>
</dbReference>
<reference evidence="4 5" key="1">
    <citation type="submission" date="2019-01" db="EMBL/GenBank/DDBJ databases">
        <authorList>
            <person name="Chen W.-M."/>
        </authorList>
    </citation>
    <scope>NUCLEOTIDE SEQUENCE [LARGE SCALE GENOMIC DNA]</scope>
    <source>
        <strain evidence="4 5">FSY-15</strain>
    </source>
</reference>
<evidence type="ECO:0000313" key="4">
    <source>
        <dbReference type="EMBL" id="RVU23472.1"/>
    </source>
</evidence>
<evidence type="ECO:0000259" key="3">
    <source>
        <dbReference type="Pfam" id="PF05175"/>
    </source>
</evidence>
<dbReference type="InterPro" id="IPR002052">
    <property type="entry name" value="DNA_methylase_N6_adenine_CS"/>
</dbReference>
<name>A0A437PMG3_9BACT</name>
<dbReference type="GO" id="GO:0008170">
    <property type="term" value="F:N-methyltransferase activity"/>
    <property type="evidence" value="ECO:0007669"/>
    <property type="project" value="UniProtKB-ARBA"/>
</dbReference>
<dbReference type="EMBL" id="SACY01000005">
    <property type="protein sequence ID" value="RVU23472.1"/>
    <property type="molecule type" value="Genomic_DNA"/>
</dbReference>
<dbReference type="AlphaFoldDB" id="A0A437PMG3"/>
<keyword evidence="4" id="KW-0808">Transferase</keyword>
<evidence type="ECO:0000256" key="1">
    <source>
        <dbReference type="ARBA" id="ARBA00022603"/>
    </source>
</evidence>
<dbReference type="CDD" id="cd02440">
    <property type="entry name" value="AdoMet_MTases"/>
    <property type="match status" value="1"/>
</dbReference>
<dbReference type="Proteomes" id="UP000282832">
    <property type="component" value="Unassembled WGS sequence"/>
</dbReference>